<dbReference type="OrthoDB" id="2662698at2759"/>
<dbReference type="Gene3D" id="3.30.460.70">
    <property type="match status" value="1"/>
</dbReference>
<dbReference type="Gene3D" id="2.80.10.50">
    <property type="match status" value="1"/>
</dbReference>
<keyword evidence="3" id="KW-1185">Reference proteome</keyword>
<accession>A0A9P7A4X4</accession>
<dbReference type="AlphaFoldDB" id="A0A9P7A4X4"/>
<dbReference type="InterPro" id="IPR038765">
    <property type="entry name" value="Papain-like_cys_pep_sf"/>
</dbReference>
<dbReference type="SUPFAM" id="SSF50370">
    <property type="entry name" value="Ricin B-like lectins"/>
    <property type="match status" value="1"/>
</dbReference>
<comment type="caution">
    <text evidence="2">The sequence shown here is derived from an EMBL/GenBank/DDBJ whole genome shotgun (WGS) entry which is preliminary data.</text>
</comment>
<dbReference type="Pfam" id="PF18021">
    <property type="entry name" value="Agglutinin_C"/>
    <property type="match status" value="1"/>
</dbReference>
<feature type="domain" description="Agglutinin C-terminal" evidence="1">
    <location>
        <begin position="183"/>
        <end position="277"/>
    </location>
</feature>
<evidence type="ECO:0000259" key="1">
    <source>
        <dbReference type="Pfam" id="PF18021"/>
    </source>
</evidence>
<dbReference type="InterPro" id="IPR040600">
    <property type="entry name" value="Agglutinin_C"/>
</dbReference>
<dbReference type="InterPro" id="IPR035992">
    <property type="entry name" value="Ricin_B-like_lectins"/>
</dbReference>
<gene>
    <name evidence="2" type="ORF">EV702DRAFT_1064270</name>
</gene>
<evidence type="ECO:0000313" key="3">
    <source>
        <dbReference type="Proteomes" id="UP000714275"/>
    </source>
</evidence>
<dbReference type="Proteomes" id="UP000714275">
    <property type="component" value="Unassembled WGS sequence"/>
</dbReference>
<sequence length="290" mass="33216">MSESLVRGVYFIKNVDEPLFISDPFDTQQYVRFVKMNQPWNDANDPAVFRMLWLVELGDRDKGAYIIRNLNSGKYMTSPDGAQISHNDKTMAKSGEWIITEVPTACQCVPAGSQAYNLKHVSYSKLIGLYALRGSKSHKRWSFQRVSQSGAETRIAMWRNPSLKDHFENNLFDIHAYQVDRDYLILPRGFFSAIWKSIRERKLRPEIYDYDSFALVFKAAVATWGSDKIGADDIGILCGWMLGRARPPAVEGQKAVNFTLEDNYDKVVFFEPETGKFTEDMGYDPELALF</sequence>
<reference evidence="2" key="1">
    <citation type="journal article" date="2020" name="New Phytol.">
        <title>Comparative genomics reveals dynamic genome evolution in host specialist ectomycorrhizal fungi.</title>
        <authorList>
            <person name="Lofgren L.A."/>
            <person name="Nguyen N.H."/>
            <person name="Vilgalys R."/>
            <person name="Ruytinx J."/>
            <person name="Liao H.L."/>
            <person name="Branco S."/>
            <person name="Kuo A."/>
            <person name="LaButti K."/>
            <person name="Lipzen A."/>
            <person name="Andreopoulos W."/>
            <person name="Pangilinan J."/>
            <person name="Riley R."/>
            <person name="Hundley H."/>
            <person name="Na H."/>
            <person name="Barry K."/>
            <person name="Grigoriev I.V."/>
            <person name="Stajich J.E."/>
            <person name="Kennedy P.G."/>
        </authorList>
    </citation>
    <scope>NUCLEOTIDE SEQUENCE</scope>
    <source>
        <strain evidence="2">DOB743</strain>
    </source>
</reference>
<name>A0A9P7A4X4_9AGAM</name>
<proteinExistence type="predicted"/>
<evidence type="ECO:0000313" key="2">
    <source>
        <dbReference type="EMBL" id="KAG1782422.1"/>
    </source>
</evidence>
<dbReference type="SUPFAM" id="SSF54001">
    <property type="entry name" value="Cysteine proteinases"/>
    <property type="match status" value="1"/>
</dbReference>
<organism evidence="2 3">
    <name type="scientific">Suillus placidus</name>
    <dbReference type="NCBI Taxonomy" id="48579"/>
    <lineage>
        <taxon>Eukaryota</taxon>
        <taxon>Fungi</taxon>
        <taxon>Dikarya</taxon>
        <taxon>Basidiomycota</taxon>
        <taxon>Agaricomycotina</taxon>
        <taxon>Agaricomycetes</taxon>
        <taxon>Agaricomycetidae</taxon>
        <taxon>Boletales</taxon>
        <taxon>Suillineae</taxon>
        <taxon>Suillaceae</taxon>
        <taxon>Suillus</taxon>
    </lineage>
</organism>
<protein>
    <recommendedName>
        <fullName evidence="1">Agglutinin C-terminal domain-containing protein</fullName>
    </recommendedName>
</protein>
<dbReference type="EMBL" id="JABBWD010000003">
    <property type="protein sequence ID" value="KAG1782422.1"/>
    <property type="molecule type" value="Genomic_DNA"/>
</dbReference>